<dbReference type="InterPro" id="IPR002941">
    <property type="entry name" value="DNA_methylase_N4/N6"/>
</dbReference>
<dbReference type="GO" id="GO:0008170">
    <property type="term" value="F:N-methyltransferase activity"/>
    <property type="evidence" value="ECO:0007669"/>
    <property type="project" value="InterPro"/>
</dbReference>
<feature type="domain" description="DNA methylase N-4/N-6" evidence="5">
    <location>
        <begin position="24"/>
        <end position="247"/>
    </location>
</feature>
<reference evidence="6" key="1">
    <citation type="submission" date="2023-03" db="EMBL/GenBank/DDBJ databases">
        <authorList>
            <person name="Shen W."/>
            <person name="Cai J."/>
        </authorList>
    </citation>
    <scope>NUCLEOTIDE SEQUENCE</scope>
    <source>
        <strain evidence="6">K69-2</strain>
    </source>
</reference>
<comment type="similarity">
    <text evidence="4">Belongs to the N(4)/N(6)-methyltransferase family.</text>
</comment>
<keyword evidence="1" id="KW-0489">Methyltransferase</keyword>
<accession>A0AAE4HNK2</accession>
<dbReference type="RefSeq" id="WP_311809775.1">
    <property type="nucleotide sequence ID" value="NZ_JARPZN010000002.1"/>
</dbReference>
<dbReference type="AlphaFoldDB" id="A0AAE4HNK2"/>
<dbReference type="GO" id="GO:0009307">
    <property type="term" value="P:DNA restriction-modification system"/>
    <property type="evidence" value="ECO:0007669"/>
    <property type="project" value="UniProtKB-KW"/>
</dbReference>
<dbReference type="InterPro" id="IPR001091">
    <property type="entry name" value="RM_Methyltransferase"/>
</dbReference>
<evidence type="ECO:0000259" key="5">
    <source>
        <dbReference type="Pfam" id="PF01555"/>
    </source>
</evidence>
<sequence>MKIKCELYNDNFQNRKKYNIPKAQLVIADIPYNLGNNAFASNPSWYVGGDNKNGESKKAGKQFFPSDKNFNLVEYMHFCSKLLKPEPKEKGKAPAMIMFCSFEQMAPLIEVAKRYGFKKSYPLLFIKKTSSQALKANMRIVGATEYAIVFYRDKLPKFNNDWQQEETGKKMVLNWFEWKRDSLKEIPKIHPTQKPVNLLEKLIKTFTDPGDVVIDPCAGSGSTLLAAKKNERHSYGFEIYRPFYEEAINKMLPIGDEKEHQMDIFEILEEPK</sequence>
<dbReference type="SUPFAM" id="SSF53335">
    <property type="entry name" value="S-adenosyl-L-methionine-dependent methyltransferases"/>
    <property type="match status" value="1"/>
</dbReference>
<dbReference type="Gene3D" id="3.40.50.150">
    <property type="entry name" value="Vaccinia Virus protein VP39"/>
    <property type="match status" value="1"/>
</dbReference>
<gene>
    <name evidence="6" type="ORF">P7E30_05260</name>
</gene>
<evidence type="ECO:0000313" key="7">
    <source>
        <dbReference type="Proteomes" id="UP001183682"/>
    </source>
</evidence>
<organism evidence="6 7">
    <name type="scientific">Enterococcus gallinarum</name>
    <dbReference type="NCBI Taxonomy" id="1353"/>
    <lineage>
        <taxon>Bacteria</taxon>
        <taxon>Bacillati</taxon>
        <taxon>Bacillota</taxon>
        <taxon>Bacilli</taxon>
        <taxon>Lactobacillales</taxon>
        <taxon>Enterococcaceae</taxon>
        <taxon>Enterococcus</taxon>
    </lineage>
</organism>
<comment type="caution">
    <text evidence="6">The sequence shown here is derived from an EMBL/GenBank/DDBJ whole genome shotgun (WGS) entry which is preliminary data.</text>
</comment>
<evidence type="ECO:0000256" key="1">
    <source>
        <dbReference type="ARBA" id="ARBA00022603"/>
    </source>
</evidence>
<evidence type="ECO:0000313" key="6">
    <source>
        <dbReference type="EMBL" id="MDT2689621.1"/>
    </source>
</evidence>
<dbReference type="InterPro" id="IPR029063">
    <property type="entry name" value="SAM-dependent_MTases_sf"/>
</dbReference>
<dbReference type="GO" id="GO:0032259">
    <property type="term" value="P:methylation"/>
    <property type="evidence" value="ECO:0007669"/>
    <property type="project" value="UniProtKB-KW"/>
</dbReference>
<dbReference type="EMBL" id="JARPZN010000002">
    <property type="protein sequence ID" value="MDT2689621.1"/>
    <property type="molecule type" value="Genomic_DNA"/>
</dbReference>
<evidence type="ECO:0000256" key="4">
    <source>
        <dbReference type="RuleBase" id="RU362026"/>
    </source>
</evidence>
<keyword evidence="2" id="KW-0808">Transferase</keyword>
<name>A0AAE4HNK2_ENTGA</name>
<dbReference type="Proteomes" id="UP001183682">
    <property type="component" value="Unassembled WGS sequence"/>
</dbReference>
<dbReference type="EC" id="2.1.1.-" evidence="4"/>
<evidence type="ECO:0000256" key="3">
    <source>
        <dbReference type="ARBA" id="ARBA00022747"/>
    </source>
</evidence>
<dbReference type="Pfam" id="PF01555">
    <property type="entry name" value="N6_N4_Mtase"/>
    <property type="match status" value="1"/>
</dbReference>
<proteinExistence type="inferred from homology"/>
<dbReference type="GO" id="GO:0003677">
    <property type="term" value="F:DNA binding"/>
    <property type="evidence" value="ECO:0007669"/>
    <property type="project" value="InterPro"/>
</dbReference>
<protein>
    <recommendedName>
        <fullName evidence="4">Methyltransferase</fullName>
        <ecNumber evidence="4">2.1.1.-</ecNumber>
    </recommendedName>
</protein>
<evidence type="ECO:0000256" key="2">
    <source>
        <dbReference type="ARBA" id="ARBA00022679"/>
    </source>
</evidence>
<dbReference type="PRINTS" id="PR00508">
    <property type="entry name" value="S21N4MTFRASE"/>
</dbReference>
<keyword evidence="3" id="KW-0680">Restriction system</keyword>